<dbReference type="InterPro" id="IPR019775">
    <property type="entry name" value="WD40_repeat_CS"/>
</dbReference>
<gene>
    <name evidence="4" type="ORF">CCHL11_08491</name>
</gene>
<proteinExistence type="predicted"/>
<dbReference type="SUPFAM" id="SSF82171">
    <property type="entry name" value="DPP6 N-terminal domain-like"/>
    <property type="match status" value="1"/>
</dbReference>
<reference evidence="4 5" key="1">
    <citation type="submission" date="2016-11" db="EMBL/GenBank/DDBJ databases">
        <title>Draft Genome Assembly of Colletotrichum chlorophyti a pathogen of herbaceous plants.</title>
        <authorList>
            <person name="Gan P."/>
            <person name="Narusaka M."/>
            <person name="Tsushima A."/>
            <person name="Narusaka Y."/>
            <person name="Takano Y."/>
            <person name="Shirasu K."/>
        </authorList>
    </citation>
    <scope>NUCLEOTIDE SEQUENCE [LARGE SCALE GENOMIC DNA]</scope>
    <source>
        <strain evidence="4 5">NTL11</strain>
    </source>
</reference>
<dbReference type="PANTHER" id="PTHR44129">
    <property type="entry name" value="WD REPEAT-CONTAINING PROTEIN POP1"/>
    <property type="match status" value="1"/>
</dbReference>
<keyword evidence="2" id="KW-0677">Repeat</keyword>
<evidence type="ECO:0000256" key="1">
    <source>
        <dbReference type="ARBA" id="ARBA00022574"/>
    </source>
</evidence>
<sequence length="1242" mass="133884">MESLYEHTELMRNAIPAQCVEPGSAFTVATGGDDTPLIFSIGTKGRLHLVKKDTQTRENVELDLSKAFQLPDSHVIHAMTITQDPALVLYVAFAAGPAKGKSDVFIIRPTPCAEVMGWTELTDLRPLRLAGPTTPSKDMHVERFFIAKAGEGPRVAQYPGLFIQYRHLQKSTSDFCCIIVNRTNGTWSPSDDLQSPINAAHILDLSATTIGGRPGLFLLTRQNDQDNSAAELRLLSLFESGGVVTVQDFVQHCPSGACRISSLTNPNGTNDLIIVGGGLHLLKGSDSLKGQRGSKPQELSSDEHYSKATQLHVVQQADQVSVWVQTATKDVCYQEYRRTGDSTLQNSGLVVPLLLRESGGGDFAPLRTSQGKQLLFINGSRQDKPVLTQLWQDVSTRLWESSVVSIPASRDVLTFVSYTSRIELRDANNLPIPKRQLSISTTTAVEMIVNGKRLVTSSTPQPVDMDGSGVLTIILPGTDRLPPINCPTITLAPLKGSRTTFQGASLAIDPARKLGNATAKLTSITELKDMQKRGIIPADVSDDSLQRAVNAFKVLNDASSSINMVLRPASDSSIGLEANSAVLALAGSGEGAVQRSLDDFWTLVKTGFQNVISWAIKKVEDGWAFVLQLAEGTYELAVRSFSHVAQAVLKIFEFIKVGVDKIIEYVGFVFDWDDIILTKEILANVTTRGLIWAYDNLGTMQSKTQKSFDDMKLAVLELKNSPLASDIRDTKAGKDAGKKTMDEHKDDRVVKASKSPGMTWGYYQLQYGGSQTNPAWSDTSTTGSLIDMISALGTEVKELVEHLAANISKTFESSDKTIGEILANLGIDLLADLISLSGTLITRVMALARQFVLEIAKDINAEIEIPVLSPLYKSIAGGASLTILDTVCLVVAIPLTVVFKLMTGNSPSKMKGVADLTRPGIYLADLRQRLGPSAMQASLPAKAQAQSFVAADALQGAKLLSTDGRAVEPEETVARDPGPVHPPTLALSLDTSSHDPFFDVIAAVQGIANLAPILCGVFFVTLSVPEWGNVIPPMHRKVSMTIALILWVMQASRIGDPQVTGFPWRLGTWAWGAADVFAHFESELKKSIVEGPAFVGGHINAVAFSPDGQVVASASGQTLEGHDDWVRAVAFSPDGQLVASASHDRTMRLWDAATGAHRQTLPLGSTKTLAFHPSSSTLLLTDFGAVDLLTNSLVGGSPSPEEMVLSPVTCNIGLSPDKTWIITGNEKVLWLPIEYRPKSSAL</sequence>
<keyword evidence="5" id="KW-1185">Reference proteome</keyword>
<dbReference type="PROSITE" id="PS50082">
    <property type="entry name" value="WD_REPEATS_2"/>
    <property type="match status" value="1"/>
</dbReference>
<name>A0A1Q8S677_9PEZI</name>
<dbReference type="PROSITE" id="PS00678">
    <property type="entry name" value="WD_REPEATS_1"/>
    <property type="match status" value="1"/>
</dbReference>
<dbReference type="OrthoDB" id="3235083at2759"/>
<evidence type="ECO:0000313" key="4">
    <source>
        <dbReference type="EMBL" id="OLN96907.1"/>
    </source>
</evidence>
<dbReference type="STRING" id="708187.A0A1Q8S677"/>
<dbReference type="PROSITE" id="PS50294">
    <property type="entry name" value="WD_REPEATS_REGION"/>
    <property type="match status" value="1"/>
</dbReference>
<evidence type="ECO:0000256" key="2">
    <source>
        <dbReference type="ARBA" id="ARBA00022737"/>
    </source>
</evidence>
<dbReference type="InterPro" id="IPR015943">
    <property type="entry name" value="WD40/YVTN_repeat-like_dom_sf"/>
</dbReference>
<dbReference type="Gene3D" id="2.130.10.10">
    <property type="entry name" value="YVTN repeat-like/Quinoprotein amine dehydrogenase"/>
    <property type="match status" value="1"/>
</dbReference>
<organism evidence="4 5">
    <name type="scientific">Colletotrichum chlorophyti</name>
    <dbReference type="NCBI Taxonomy" id="708187"/>
    <lineage>
        <taxon>Eukaryota</taxon>
        <taxon>Fungi</taxon>
        <taxon>Dikarya</taxon>
        <taxon>Ascomycota</taxon>
        <taxon>Pezizomycotina</taxon>
        <taxon>Sordariomycetes</taxon>
        <taxon>Hypocreomycetidae</taxon>
        <taxon>Glomerellales</taxon>
        <taxon>Glomerellaceae</taxon>
        <taxon>Colletotrichum</taxon>
    </lineage>
</organism>
<keyword evidence="1 3" id="KW-0853">WD repeat</keyword>
<dbReference type="InterPro" id="IPR001680">
    <property type="entry name" value="WD40_rpt"/>
</dbReference>
<accession>A0A1Q8S677</accession>
<dbReference type="SMART" id="SM00320">
    <property type="entry name" value="WD40"/>
    <property type="match status" value="1"/>
</dbReference>
<dbReference type="InterPro" id="IPR050349">
    <property type="entry name" value="WD_LIS1/nudF_dynein_reg"/>
</dbReference>
<dbReference type="AlphaFoldDB" id="A0A1Q8S677"/>
<evidence type="ECO:0000313" key="5">
    <source>
        <dbReference type="Proteomes" id="UP000186583"/>
    </source>
</evidence>
<evidence type="ECO:0000256" key="3">
    <source>
        <dbReference type="PROSITE-ProRule" id="PRU00221"/>
    </source>
</evidence>
<dbReference type="Pfam" id="PF00400">
    <property type="entry name" value="WD40"/>
    <property type="match status" value="2"/>
</dbReference>
<comment type="caution">
    <text evidence="4">The sequence shown here is derived from an EMBL/GenBank/DDBJ whole genome shotgun (WGS) entry which is preliminary data.</text>
</comment>
<feature type="repeat" description="WD" evidence="3">
    <location>
        <begin position="1119"/>
        <end position="1160"/>
    </location>
</feature>
<protein>
    <submittedName>
        <fullName evidence="4">Vegetative incompatibility protein HET-E-1-like protein 20</fullName>
    </submittedName>
</protein>
<dbReference type="Proteomes" id="UP000186583">
    <property type="component" value="Unassembled WGS sequence"/>
</dbReference>
<dbReference type="EMBL" id="MPGH01000013">
    <property type="protein sequence ID" value="OLN96907.1"/>
    <property type="molecule type" value="Genomic_DNA"/>
</dbReference>